<dbReference type="AlphaFoldDB" id="A0A4U1FDH8"/>
<organism evidence="2 3">
    <name type="scientific">Monodon monoceros</name>
    <name type="common">Narwhal</name>
    <name type="synonym">Ceratodon monodon</name>
    <dbReference type="NCBI Taxonomy" id="40151"/>
    <lineage>
        <taxon>Eukaryota</taxon>
        <taxon>Metazoa</taxon>
        <taxon>Chordata</taxon>
        <taxon>Craniata</taxon>
        <taxon>Vertebrata</taxon>
        <taxon>Euteleostomi</taxon>
        <taxon>Mammalia</taxon>
        <taxon>Eutheria</taxon>
        <taxon>Laurasiatheria</taxon>
        <taxon>Artiodactyla</taxon>
        <taxon>Whippomorpha</taxon>
        <taxon>Cetacea</taxon>
        <taxon>Odontoceti</taxon>
        <taxon>Monodontidae</taxon>
        <taxon>Monodon</taxon>
    </lineage>
</organism>
<evidence type="ECO:0008006" key="4">
    <source>
        <dbReference type="Google" id="ProtNLM"/>
    </source>
</evidence>
<sequence length="404" mass="46261">MTTSTPNRRPGSQPALLFCPPPRSSSCYEPYSPPASPERQPGPEGLVSPPRERKMASNMQRSPRGQRDPARIREPFLKAMVHAHETLPTPRTWAQREFVLPRESSKLPGFTRQANHQLALKLPPCMEMKAKVRHRLACPWKDAAQHTWGFHTWLHVGRLPATFPARPDRPYDSNGWHWLTDSRAHRHPQQSPRQNSFLTFISCTPLFLDAQRRYQVILRTMKELREVGKLTLRSEVRASLLDANGNVLPPKNFKKYRHISAGGRCEPGGLQLMPNPLPSDFARSWPCPNPLPHYREKTVKLALLPRAPLSQDLVRSHQTLLVDRGPSWQNLSEKEKTWTHLEEPPDGWRPQWAYRPPSPCVLNQCTFSKKAWVAEGCGLLQNRASAPSSQLHLYPRLLKILLKF</sequence>
<evidence type="ECO:0000313" key="3">
    <source>
        <dbReference type="Proteomes" id="UP000308365"/>
    </source>
</evidence>
<proteinExistence type="predicted"/>
<gene>
    <name evidence="2" type="ORF">EI555_016413</name>
</gene>
<name>A0A4U1FDH8_MONMO</name>
<accession>A0A4U1FDH8</accession>
<dbReference type="PANTHER" id="PTHR35156:SF1">
    <property type="entry name" value="TESTIS-EXPRESSED PROTEIN 52"/>
    <property type="match status" value="1"/>
</dbReference>
<dbReference type="InterPro" id="IPR029206">
    <property type="entry name" value="DUF4532"/>
</dbReference>
<protein>
    <recommendedName>
        <fullName evidence="4">Testis expressed 52</fullName>
    </recommendedName>
</protein>
<feature type="region of interest" description="Disordered" evidence="1">
    <location>
        <begin position="1"/>
        <end position="69"/>
    </location>
</feature>
<reference evidence="3" key="1">
    <citation type="journal article" date="2019" name="IScience">
        <title>Narwhal Genome Reveals Long-Term Low Genetic Diversity despite Current Large Abundance Size.</title>
        <authorList>
            <person name="Westbury M.V."/>
            <person name="Petersen B."/>
            <person name="Garde E."/>
            <person name="Heide-Jorgensen M.P."/>
            <person name="Lorenzen E.D."/>
        </authorList>
    </citation>
    <scope>NUCLEOTIDE SEQUENCE [LARGE SCALE GENOMIC DNA]</scope>
</reference>
<evidence type="ECO:0000256" key="1">
    <source>
        <dbReference type="SAM" id="MobiDB-lite"/>
    </source>
</evidence>
<comment type="caution">
    <text evidence="2">The sequence shown here is derived from an EMBL/GenBank/DDBJ whole genome shotgun (WGS) entry which is preliminary data.</text>
</comment>
<dbReference type="EMBL" id="RWIC01000195">
    <property type="protein sequence ID" value="TKC47723.1"/>
    <property type="molecule type" value="Genomic_DNA"/>
</dbReference>
<evidence type="ECO:0000313" key="2">
    <source>
        <dbReference type="EMBL" id="TKC47723.1"/>
    </source>
</evidence>
<dbReference type="PANTHER" id="PTHR35156">
    <property type="entry name" value="TESTIS-EXPRESSED PROTEIN 52"/>
    <property type="match status" value="1"/>
</dbReference>
<dbReference type="Proteomes" id="UP000308365">
    <property type="component" value="Unassembled WGS sequence"/>
</dbReference>
<dbReference type="Pfam" id="PF15046">
    <property type="entry name" value="DUF4532"/>
    <property type="match status" value="1"/>
</dbReference>